<keyword evidence="3" id="KW-1185">Reference proteome</keyword>
<gene>
    <name evidence="2" type="ORF">C8E99_2335</name>
</gene>
<dbReference type="Pfam" id="PF01872">
    <property type="entry name" value="RibD_C"/>
    <property type="match status" value="1"/>
</dbReference>
<reference evidence="2 3" key="1">
    <citation type="submission" date="2018-07" db="EMBL/GenBank/DDBJ databases">
        <title>Sequencing the genomes of 1000 actinobacteria strains.</title>
        <authorList>
            <person name="Klenk H.-P."/>
        </authorList>
    </citation>
    <scope>NUCLEOTIDE SEQUENCE [LARGE SCALE GENOMIC DNA]</scope>
    <source>
        <strain evidence="2 3">DSM 14442</strain>
    </source>
</reference>
<dbReference type="Gene3D" id="3.40.430.10">
    <property type="entry name" value="Dihydrofolate Reductase, subunit A"/>
    <property type="match status" value="1"/>
</dbReference>
<dbReference type="GO" id="GO:0008703">
    <property type="term" value="F:5-amino-6-(5-phosphoribosylamino)uracil reductase activity"/>
    <property type="evidence" value="ECO:0007669"/>
    <property type="project" value="InterPro"/>
</dbReference>
<evidence type="ECO:0000313" key="2">
    <source>
        <dbReference type="EMBL" id="REE04499.1"/>
    </source>
</evidence>
<dbReference type="Proteomes" id="UP000256727">
    <property type="component" value="Unassembled WGS sequence"/>
</dbReference>
<evidence type="ECO:0000259" key="1">
    <source>
        <dbReference type="Pfam" id="PF01872"/>
    </source>
</evidence>
<proteinExistence type="predicted"/>
<name>A0A3D9LDJ2_9MICC</name>
<dbReference type="PANTHER" id="PTHR38011">
    <property type="entry name" value="DIHYDROFOLATE REDUCTASE FAMILY PROTEIN (AFU_ORTHOLOGUE AFUA_8G06820)"/>
    <property type="match status" value="1"/>
</dbReference>
<evidence type="ECO:0000313" key="3">
    <source>
        <dbReference type="Proteomes" id="UP000256727"/>
    </source>
</evidence>
<sequence length="190" mass="21202">MRIVITQNTTLDGRVEMLDDWFDPSNQDEDLAAELMRQTKREDVLLLGRQTFEDFRGYWPLQTGDTTGVAESLDRADKRVVSSTLTDPGWQNTTVISGDPLEAVLEMRAAPGRDVIITGSIQLCHALIRAGLVDLYRMFTHPAWQGRGRGFFPDGYSVPQLRRTEAQTFAGGVVYAAYEPLAGLGSEQDY</sequence>
<dbReference type="SUPFAM" id="SSF53597">
    <property type="entry name" value="Dihydrofolate reductase-like"/>
    <property type="match status" value="1"/>
</dbReference>
<dbReference type="RefSeq" id="WP_115932420.1">
    <property type="nucleotide sequence ID" value="NZ_QREH01000001.1"/>
</dbReference>
<protein>
    <submittedName>
        <fullName evidence="2">Dihydrofolate reductase</fullName>
    </submittedName>
</protein>
<comment type="caution">
    <text evidence="2">The sequence shown here is derived from an EMBL/GenBank/DDBJ whole genome shotgun (WGS) entry which is preliminary data.</text>
</comment>
<dbReference type="AlphaFoldDB" id="A0A3D9LDJ2"/>
<dbReference type="PANTHER" id="PTHR38011:SF2">
    <property type="entry name" value="BIFUNCTIONAL DEAMINASE-REDUCTASE DOMAIN PROTEIN"/>
    <property type="match status" value="1"/>
</dbReference>
<dbReference type="EMBL" id="QREH01000001">
    <property type="protein sequence ID" value="REE04499.1"/>
    <property type="molecule type" value="Genomic_DNA"/>
</dbReference>
<dbReference type="InterPro" id="IPR002734">
    <property type="entry name" value="RibDG_C"/>
</dbReference>
<accession>A0A3D9LDJ2</accession>
<dbReference type="InterPro" id="IPR024072">
    <property type="entry name" value="DHFR-like_dom_sf"/>
</dbReference>
<feature type="domain" description="Bacterial bifunctional deaminase-reductase C-terminal" evidence="1">
    <location>
        <begin position="3"/>
        <end position="175"/>
    </location>
</feature>
<dbReference type="InterPro" id="IPR050765">
    <property type="entry name" value="Riboflavin_Biosynth_HTPR"/>
</dbReference>
<dbReference type="GO" id="GO:0009231">
    <property type="term" value="P:riboflavin biosynthetic process"/>
    <property type="evidence" value="ECO:0007669"/>
    <property type="project" value="InterPro"/>
</dbReference>
<dbReference type="OrthoDB" id="7342392at2"/>
<organism evidence="2 3">
    <name type="scientific">Citricoccus muralis</name>
    <dbReference type="NCBI Taxonomy" id="169134"/>
    <lineage>
        <taxon>Bacteria</taxon>
        <taxon>Bacillati</taxon>
        <taxon>Actinomycetota</taxon>
        <taxon>Actinomycetes</taxon>
        <taxon>Micrococcales</taxon>
        <taxon>Micrococcaceae</taxon>
        <taxon>Citricoccus</taxon>
    </lineage>
</organism>